<comment type="caution">
    <text evidence="2">The sequence shown here is derived from an EMBL/GenBank/DDBJ whole genome shotgun (WGS) entry which is preliminary data.</text>
</comment>
<protein>
    <recommendedName>
        <fullName evidence="1">HAT C-terminal dimerisation domain-containing protein</fullName>
    </recommendedName>
</protein>
<proteinExistence type="predicted"/>
<keyword evidence="3" id="KW-1185">Reference proteome</keyword>
<dbReference type="Pfam" id="PF05699">
    <property type="entry name" value="Dimer_Tnp_hAT"/>
    <property type="match status" value="1"/>
</dbReference>
<dbReference type="HOGENOM" id="CLU_009123_17_3_1"/>
<dbReference type="InterPro" id="IPR012337">
    <property type="entry name" value="RNaseH-like_sf"/>
</dbReference>
<sequence length="54" mass="6160">MARDYLGIPGTSVPVERIFSGGSDLITKKRSNLNIDSIRTCICLKNWKKYERKS</sequence>
<evidence type="ECO:0000259" key="1">
    <source>
        <dbReference type="Pfam" id="PF05699"/>
    </source>
</evidence>
<dbReference type="GO" id="GO:0046983">
    <property type="term" value="F:protein dimerization activity"/>
    <property type="evidence" value="ECO:0007669"/>
    <property type="project" value="InterPro"/>
</dbReference>
<organism evidence="2 3">
    <name type="scientific">Rhizophagus irregularis (strain DAOM 197198w)</name>
    <name type="common">Glomus intraradices</name>
    <dbReference type="NCBI Taxonomy" id="1432141"/>
    <lineage>
        <taxon>Eukaryota</taxon>
        <taxon>Fungi</taxon>
        <taxon>Fungi incertae sedis</taxon>
        <taxon>Mucoromycota</taxon>
        <taxon>Glomeromycotina</taxon>
        <taxon>Glomeromycetes</taxon>
        <taxon>Glomerales</taxon>
        <taxon>Glomeraceae</taxon>
        <taxon>Rhizophagus</taxon>
    </lineage>
</organism>
<dbReference type="OrthoDB" id="2381924at2759"/>
<gene>
    <name evidence="2" type="ORF">RirG_261650</name>
</gene>
<dbReference type="Proteomes" id="UP000022910">
    <property type="component" value="Unassembled WGS sequence"/>
</dbReference>
<dbReference type="InterPro" id="IPR008906">
    <property type="entry name" value="HATC_C_dom"/>
</dbReference>
<dbReference type="EMBL" id="JEMT01029656">
    <property type="protein sequence ID" value="EXX51458.1"/>
    <property type="molecule type" value="Genomic_DNA"/>
</dbReference>
<name>A0A015L9F8_RHIIW</name>
<dbReference type="OMA" id="SIRTCIC"/>
<evidence type="ECO:0000313" key="2">
    <source>
        <dbReference type="EMBL" id="EXX51458.1"/>
    </source>
</evidence>
<feature type="domain" description="HAT C-terminal dimerisation" evidence="1">
    <location>
        <begin position="1"/>
        <end position="47"/>
    </location>
</feature>
<dbReference type="PANTHER" id="PTHR47611">
    <property type="entry name" value="HAT DIMERISATION DOMAIN, C-TERMINAL"/>
    <property type="match status" value="1"/>
</dbReference>
<accession>A0A015L9F8</accession>
<reference evidence="2 3" key="1">
    <citation type="submission" date="2014-02" db="EMBL/GenBank/DDBJ databases">
        <title>Single nucleus genome sequencing reveals high similarity among nuclei of an endomycorrhizal fungus.</title>
        <authorList>
            <person name="Lin K."/>
            <person name="Geurts R."/>
            <person name="Zhang Z."/>
            <person name="Limpens E."/>
            <person name="Saunders D.G."/>
            <person name="Mu D."/>
            <person name="Pang E."/>
            <person name="Cao H."/>
            <person name="Cha H."/>
            <person name="Lin T."/>
            <person name="Zhou Q."/>
            <person name="Shang Y."/>
            <person name="Li Y."/>
            <person name="Ivanov S."/>
            <person name="Sharma T."/>
            <person name="Velzen R.V."/>
            <person name="Ruijter N.D."/>
            <person name="Aanen D.K."/>
            <person name="Win J."/>
            <person name="Kamoun S."/>
            <person name="Bisseling T."/>
            <person name="Huang S."/>
        </authorList>
    </citation>
    <scope>NUCLEOTIDE SEQUENCE [LARGE SCALE GENOMIC DNA]</scope>
    <source>
        <strain evidence="3">DAOM197198w</strain>
    </source>
</reference>
<dbReference type="PANTHER" id="PTHR47611:SF1">
    <property type="entry name" value="CCHC-TYPE DOMAIN-CONTAINING PROTEIN"/>
    <property type="match status" value="1"/>
</dbReference>
<dbReference type="AlphaFoldDB" id="A0A015L9F8"/>
<dbReference type="SUPFAM" id="SSF53098">
    <property type="entry name" value="Ribonuclease H-like"/>
    <property type="match status" value="1"/>
</dbReference>
<evidence type="ECO:0000313" key="3">
    <source>
        <dbReference type="Proteomes" id="UP000022910"/>
    </source>
</evidence>